<gene>
    <name evidence="2" type="ORF">D9613_002808</name>
</gene>
<dbReference type="AlphaFoldDB" id="A0A8H4QQ74"/>
<dbReference type="Gene3D" id="3.90.280.10">
    <property type="entry name" value="PEBP-like"/>
    <property type="match status" value="1"/>
</dbReference>
<organism evidence="2 3">
    <name type="scientific">Agrocybe pediades</name>
    <dbReference type="NCBI Taxonomy" id="84607"/>
    <lineage>
        <taxon>Eukaryota</taxon>
        <taxon>Fungi</taxon>
        <taxon>Dikarya</taxon>
        <taxon>Basidiomycota</taxon>
        <taxon>Agaricomycotina</taxon>
        <taxon>Agaricomycetes</taxon>
        <taxon>Agaricomycetidae</taxon>
        <taxon>Agaricales</taxon>
        <taxon>Agaricineae</taxon>
        <taxon>Strophariaceae</taxon>
        <taxon>Agrocybe</taxon>
    </lineage>
</organism>
<reference evidence="2 3" key="1">
    <citation type="submission" date="2019-12" db="EMBL/GenBank/DDBJ databases">
        <authorList>
            <person name="Floudas D."/>
            <person name="Bentzer J."/>
            <person name="Ahren D."/>
            <person name="Johansson T."/>
            <person name="Persson P."/>
            <person name="Tunlid A."/>
        </authorList>
    </citation>
    <scope>NUCLEOTIDE SEQUENCE [LARGE SCALE GENOMIC DNA]</scope>
    <source>
        <strain evidence="2 3">CBS 102.39</strain>
    </source>
</reference>
<dbReference type="PANTHER" id="PTHR11362">
    <property type="entry name" value="PHOSPHATIDYLETHANOLAMINE-BINDING PROTEIN"/>
    <property type="match status" value="1"/>
</dbReference>
<evidence type="ECO:0000313" key="3">
    <source>
        <dbReference type="Proteomes" id="UP000521872"/>
    </source>
</evidence>
<accession>A0A8H4QQ74</accession>
<dbReference type="Pfam" id="PF01161">
    <property type="entry name" value="PBP"/>
    <property type="match status" value="1"/>
</dbReference>
<evidence type="ECO:0000313" key="2">
    <source>
        <dbReference type="EMBL" id="KAF4615214.1"/>
    </source>
</evidence>
<dbReference type="InterPro" id="IPR035810">
    <property type="entry name" value="PEBP_euk"/>
</dbReference>
<comment type="caution">
    <text evidence="2">The sequence shown here is derived from an EMBL/GenBank/DDBJ whole genome shotgun (WGS) entry which is preliminary data.</text>
</comment>
<proteinExistence type="predicted"/>
<evidence type="ECO:0008006" key="4">
    <source>
        <dbReference type="Google" id="ProtNLM"/>
    </source>
</evidence>
<name>A0A8H4QQ74_9AGAR</name>
<feature type="signal peptide" evidence="1">
    <location>
        <begin position="1"/>
        <end position="18"/>
    </location>
</feature>
<dbReference type="Proteomes" id="UP000521872">
    <property type="component" value="Unassembled WGS sequence"/>
</dbReference>
<dbReference type="CDD" id="cd00866">
    <property type="entry name" value="PEBP_euk"/>
    <property type="match status" value="1"/>
</dbReference>
<feature type="chain" id="PRO_5034093910" description="PEBP-like protein" evidence="1">
    <location>
        <begin position="19"/>
        <end position="255"/>
    </location>
</feature>
<evidence type="ECO:0000256" key="1">
    <source>
        <dbReference type="SAM" id="SignalP"/>
    </source>
</evidence>
<dbReference type="EMBL" id="JAACJL010000044">
    <property type="protein sequence ID" value="KAF4615214.1"/>
    <property type="molecule type" value="Genomic_DNA"/>
</dbReference>
<dbReference type="InterPro" id="IPR036610">
    <property type="entry name" value="PEBP-like_sf"/>
</dbReference>
<sequence length="255" mass="25797">MLALSTLASLALFHLAFAQDPSLEIKAIEAHFTQSALVPDLFASFDPSALLSLNYPEVGPTPTVTVTPANSSVSLNGTYTLAMVDADIVGAKLAEGQTRHWLVNGVAINGSTVTNSSATAITTYAGPWPAAGSGPHRYVVALYAQPSTFSPPAAFSQSNIGVSAFNFNDYVKSSGLGPLVAATYITVKEGTTAVSIFSTSAVVTSTLVPSSSSSSHQAVGTSTGNQSNVPSGAMKTGASIISIISAGAVLAAIAL</sequence>
<dbReference type="SUPFAM" id="SSF49777">
    <property type="entry name" value="PEBP-like"/>
    <property type="match status" value="1"/>
</dbReference>
<keyword evidence="3" id="KW-1185">Reference proteome</keyword>
<protein>
    <recommendedName>
        <fullName evidence="4">PEBP-like protein</fullName>
    </recommendedName>
</protein>
<dbReference type="PANTHER" id="PTHR11362:SF140">
    <property type="entry name" value="PEBP-LIKE PROTEIN"/>
    <property type="match status" value="1"/>
</dbReference>
<dbReference type="InterPro" id="IPR008914">
    <property type="entry name" value="PEBP"/>
</dbReference>
<keyword evidence="1" id="KW-0732">Signal</keyword>